<name>A0A0P8C926_9EURY</name>
<dbReference type="AlphaFoldDB" id="A0A0P8C926"/>
<evidence type="ECO:0000313" key="1">
    <source>
        <dbReference type="EMBL" id="KPQ43323.1"/>
    </source>
</evidence>
<gene>
    <name evidence="1" type="ORF">MPEBLZ_02131</name>
</gene>
<reference evidence="1 2" key="1">
    <citation type="submission" date="2015-09" db="EMBL/GenBank/DDBJ databases">
        <title>A metagenomics-based metabolic model of nitrate-dependent anaerobic oxidation of methane by Methanoperedens-like archaea.</title>
        <authorList>
            <person name="Arshad A."/>
            <person name="Speth D.R."/>
            <person name="De Graaf R.M."/>
            <person name="Op Den Camp H.J."/>
            <person name="Jetten M.S."/>
            <person name="Welte C.U."/>
        </authorList>
    </citation>
    <scope>NUCLEOTIDE SEQUENCE [LARGE SCALE GENOMIC DNA]</scope>
</reference>
<proteinExistence type="predicted"/>
<sequence length="45" mass="5255">MDGEKSVGKYEGKYEYLYHIADAKFRLLALHLKKHLGMLRLPCSM</sequence>
<dbReference type="EMBL" id="LKCM01000159">
    <property type="protein sequence ID" value="KPQ43323.1"/>
    <property type="molecule type" value="Genomic_DNA"/>
</dbReference>
<accession>A0A0P8C926</accession>
<evidence type="ECO:0000313" key="2">
    <source>
        <dbReference type="Proteomes" id="UP000050360"/>
    </source>
</evidence>
<protein>
    <submittedName>
        <fullName evidence="1">Uncharacterized protein</fullName>
    </submittedName>
</protein>
<organism evidence="1 2">
    <name type="scientific">Candidatus Methanoperedens nitratireducens</name>
    <dbReference type="NCBI Taxonomy" id="1392998"/>
    <lineage>
        <taxon>Archaea</taxon>
        <taxon>Methanobacteriati</taxon>
        <taxon>Methanobacteriota</taxon>
        <taxon>Stenosarchaea group</taxon>
        <taxon>Methanomicrobia</taxon>
        <taxon>Methanosarcinales</taxon>
        <taxon>ANME-2 cluster</taxon>
        <taxon>Candidatus Methanoperedentaceae</taxon>
        <taxon>Candidatus Methanoperedens</taxon>
    </lineage>
</organism>
<comment type="caution">
    <text evidence="1">The sequence shown here is derived from an EMBL/GenBank/DDBJ whole genome shotgun (WGS) entry which is preliminary data.</text>
</comment>
<dbReference type="Proteomes" id="UP000050360">
    <property type="component" value="Unassembled WGS sequence"/>
</dbReference>